<sequence>MVPPPDTLRARLEDRADLLEATRLRYRALEKLLRAFFWKDRVRANLELLREVALAQPEVDATLESVARRAEAEGWPKDSAPMALLSEVERLREAVAWEVERRLIAKKKPELLGDALLKLEEEVLDAGPLLGRRLWAQAVEILPRNLPELRAACVAAEVFERVFKRPTQAGALPFNAAEADEVRRALPVAETALEALWARLDRFDATGRVRAFLEKRARRAPVHPPRSGPELLLHADFWHGLARARLKALLEERLSPVVPREQEWPELLGWLVAREVSAQARLPASEVLSEGRAGLLEVAAELAALSHVRPLGAWNEEAAWVRLWTAAQRARAETGPDLERLRESLRLFIRLRGQGQTPARLFSEAQGQLPRLPSGHVGDEVDDLPGLVQRAREAAGRPRAGRMSG</sequence>
<evidence type="ECO:0000313" key="1">
    <source>
        <dbReference type="EMBL" id="WNG43136.1"/>
    </source>
</evidence>
<dbReference type="Proteomes" id="UP001611383">
    <property type="component" value="Chromosome"/>
</dbReference>
<gene>
    <name evidence="1" type="ORF">F0U60_02750</name>
</gene>
<accession>A0ABY9WK65</accession>
<proteinExistence type="predicted"/>
<dbReference type="RefSeq" id="WP_395813629.1">
    <property type="nucleotide sequence ID" value="NZ_CP043494.1"/>
</dbReference>
<dbReference type="EMBL" id="CP043494">
    <property type="protein sequence ID" value="WNG43136.1"/>
    <property type="molecule type" value="Genomic_DNA"/>
</dbReference>
<organism evidence="1 2">
    <name type="scientific">Archangium minus</name>
    <dbReference type="NCBI Taxonomy" id="83450"/>
    <lineage>
        <taxon>Bacteria</taxon>
        <taxon>Pseudomonadati</taxon>
        <taxon>Myxococcota</taxon>
        <taxon>Myxococcia</taxon>
        <taxon>Myxococcales</taxon>
        <taxon>Cystobacterineae</taxon>
        <taxon>Archangiaceae</taxon>
        <taxon>Archangium</taxon>
    </lineage>
</organism>
<name>A0ABY9WK65_9BACT</name>
<protein>
    <submittedName>
        <fullName evidence="1">GLTP domain-containing protein</fullName>
    </submittedName>
</protein>
<reference evidence="1 2" key="1">
    <citation type="submission" date="2019-08" db="EMBL/GenBank/DDBJ databases">
        <title>Archangium and Cystobacter genomes.</title>
        <authorList>
            <person name="Chen I.-C.K."/>
            <person name="Wielgoss S."/>
        </authorList>
    </citation>
    <scope>NUCLEOTIDE SEQUENCE [LARGE SCALE GENOMIC DNA]</scope>
    <source>
        <strain evidence="1 2">Cbm 6</strain>
    </source>
</reference>
<keyword evidence="2" id="KW-1185">Reference proteome</keyword>
<evidence type="ECO:0000313" key="2">
    <source>
        <dbReference type="Proteomes" id="UP001611383"/>
    </source>
</evidence>